<dbReference type="EMBL" id="CP003333">
    <property type="protein sequence ID" value="AFL68364.1"/>
    <property type="molecule type" value="Genomic_DNA"/>
</dbReference>
<dbReference type="InterPro" id="IPR007791">
    <property type="entry name" value="DjlA_N"/>
</dbReference>
<dbReference type="InterPro" id="IPR029024">
    <property type="entry name" value="TerB-like"/>
</dbReference>
<dbReference type="PATRIC" id="fig|760154.4.peg.1071"/>
<reference evidence="2 3" key="1">
    <citation type="submission" date="2012-06" db="EMBL/GenBank/DDBJ databases">
        <title>Complete sequence of Sulfurospirillum barnesii SES-3.</title>
        <authorList>
            <consortium name="US DOE Joint Genome Institute"/>
            <person name="Lucas S."/>
            <person name="Han J."/>
            <person name="Lapidus A."/>
            <person name="Cheng J.-F."/>
            <person name="Goodwin L."/>
            <person name="Pitluck S."/>
            <person name="Peters L."/>
            <person name="Ovchinnikova G."/>
            <person name="Lu M."/>
            <person name="Detter J.C."/>
            <person name="Han C."/>
            <person name="Tapia R."/>
            <person name="Land M."/>
            <person name="Hauser L."/>
            <person name="Kyrpides N."/>
            <person name="Ivanova N."/>
            <person name="Pagani I."/>
            <person name="Stolz J."/>
            <person name="Arkin A."/>
            <person name="Dehal P."/>
            <person name="Oremland R."/>
            <person name="Saltikov C."/>
            <person name="Basu P."/>
            <person name="Hollibaugh J."/>
            <person name="Newman D."/>
            <person name="Stolyar S."/>
            <person name="Hazen T."/>
            <person name="Woyke T."/>
        </authorList>
    </citation>
    <scope>NUCLEOTIDE SEQUENCE [LARGE SCALE GENOMIC DNA]</scope>
    <source>
        <strain evidence="3">ATCC 700032 / DSM 10660 / SES-3</strain>
    </source>
</reference>
<protein>
    <submittedName>
        <fullName evidence="2">Tellurite resistance protein TerB</fullName>
    </submittedName>
</protein>
<dbReference type="Pfam" id="PF05099">
    <property type="entry name" value="TerB"/>
    <property type="match status" value="1"/>
</dbReference>
<gene>
    <name evidence="2" type="ordered locus">Sulba_1067</name>
</gene>
<dbReference type="STRING" id="760154.Sulba_1067"/>
<evidence type="ECO:0000259" key="1">
    <source>
        <dbReference type="Pfam" id="PF05099"/>
    </source>
</evidence>
<dbReference type="SUPFAM" id="SSF158682">
    <property type="entry name" value="TerB-like"/>
    <property type="match status" value="1"/>
</dbReference>
<dbReference type="RefSeq" id="WP_014769243.1">
    <property type="nucleotide sequence ID" value="NC_018002.1"/>
</dbReference>
<dbReference type="OrthoDB" id="5368640at2"/>
<dbReference type="eggNOG" id="ENOG5031A3P">
    <property type="taxonomic scope" value="Bacteria"/>
</dbReference>
<keyword evidence="3" id="KW-1185">Reference proteome</keyword>
<dbReference type="AlphaFoldDB" id="I3XWP0"/>
<dbReference type="HOGENOM" id="CLU_1260588_0_0_7"/>
<dbReference type="KEGG" id="sba:Sulba_1067"/>
<dbReference type="Gene3D" id="1.10.3680.10">
    <property type="entry name" value="TerB-like"/>
    <property type="match status" value="1"/>
</dbReference>
<organism evidence="2 3">
    <name type="scientific">Sulfurospirillum barnesii (strain ATCC 700032 / DSM 10660 / SES-3)</name>
    <dbReference type="NCBI Taxonomy" id="760154"/>
    <lineage>
        <taxon>Bacteria</taxon>
        <taxon>Pseudomonadati</taxon>
        <taxon>Campylobacterota</taxon>
        <taxon>Epsilonproteobacteria</taxon>
        <taxon>Campylobacterales</taxon>
        <taxon>Sulfurospirillaceae</taxon>
        <taxon>Sulfurospirillum</taxon>
    </lineage>
</organism>
<proteinExistence type="predicted"/>
<evidence type="ECO:0000313" key="3">
    <source>
        <dbReference type="Proteomes" id="UP000006176"/>
    </source>
</evidence>
<dbReference type="Proteomes" id="UP000006176">
    <property type="component" value="Chromosome"/>
</dbReference>
<dbReference type="CDD" id="cd07177">
    <property type="entry name" value="terB_like"/>
    <property type="match status" value="1"/>
</dbReference>
<accession>I3XWP0</accession>
<sequence>MGWFKTMSYIGLGVAGGVAAIAAAPFTGGGSLLGAATLATSLAGAGTIAAATGAAAVAGGTGAYLAKKDDDDDEKKDEKISELALRANKLETGLKKAFQSFEGDKEYFNFIVGMTALGLAMANVDGEISAEEREEIDEFVGGIANSHYPQHVKDSIQQLNENIPNLMTAMKVYISKVNPKNYDVLRDLLKIVMLADGIEHEREIAFISAFEQQILQVEYQPEKIDTKGEFLLTIQANIA</sequence>
<name>I3XWP0_SULBS</name>
<evidence type="ECO:0000313" key="2">
    <source>
        <dbReference type="EMBL" id="AFL68364.1"/>
    </source>
</evidence>
<feature type="domain" description="Co-chaperone DjlA N-terminal" evidence="1">
    <location>
        <begin position="114"/>
        <end position="209"/>
    </location>
</feature>